<keyword evidence="2" id="KW-1185">Reference proteome</keyword>
<keyword evidence="1" id="KW-0378">Hydrolase</keyword>
<dbReference type="PANTHER" id="PTHR10000:SF8">
    <property type="entry name" value="HAD SUPERFAMILY HYDROLASE-LIKE, TYPE 3"/>
    <property type="match status" value="1"/>
</dbReference>
<name>A0ABV4U9V8_9BACT</name>
<dbReference type="SFLD" id="SFLDS00003">
    <property type="entry name" value="Haloacid_Dehalogenase"/>
    <property type="match status" value="1"/>
</dbReference>
<accession>A0ABV4U9V8</accession>
<dbReference type="Proteomes" id="UP001575105">
    <property type="component" value="Unassembled WGS sequence"/>
</dbReference>
<evidence type="ECO:0000313" key="1">
    <source>
        <dbReference type="EMBL" id="MFA9479289.1"/>
    </source>
</evidence>
<dbReference type="Pfam" id="PF08282">
    <property type="entry name" value="Hydrolase_3"/>
    <property type="match status" value="1"/>
</dbReference>
<proteinExistence type="predicted"/>
<sequence length="285" mass="30987">MKYRLIGIDLDGTLLDPGGQVSDENRRAIAAARDAGAIVVPCTGRGWCEARSLLTGIPELELGVFITGASIVRLDTGESLDFAVIEPHLVHELVQSLYHEPESVLVYREADLAGHDYLITGAGSLTPTTQWWFEVGEMTVHFQQNVTVDDLHHSLRVGLAAEGRRLPELEQRLRAAFGDRVFMHHFAAVQKPDPDETVHILEIFARGVDKWRGLSWIADQYGIAPHEVAAIGDEINDLSMLEAAGCGVAMGNAIAPAKAAANRVTATNAEHGVAEAIQRMIDGTW</sequence>
<dbReference type="InterPro" id="IPR006379">
    <property type="entry name" value="HAD-SF_hydro_IIB"/>
</dbReference>
<dbReference type="EMBL" id="JBGUBD010000008">
    <property type="protein sequence ID" value="MFA9479289.1"/>
    <property type="molecule type" value="Genomic_DNA"/>
</dbReference>
<dbReference type="InterPro" id="IPR036412">
    <property type="entry name" value="HAD-like_sf"/>
</dbReference>
<evidence type="ECO:0000313" key="2">
    <source>
        <dbReference type="Proteomes" id="UP001575105"/>
    </source>
</evidence>
<dbReference type="GO" id="GO:0016787">
    <property type="term" value="F:hydrolase activity"/>
    <property type="evidence" value="ECO:0007669"/>
    <property type="project" value="UniProtKB-KW"/>
</dbReference>
<dbReference type="SFLD" id="SFLDG01140">
    <property type="entry name" value="C2.B:_Phosphomannomutase_and_P"/>
    <property type="match status" value="1"/>
</dbReference>
<dbReference type="InterPro" id="IPR023214">
    <property type="entry name" value="HAD_sf"/>
</dbReference>
<dbReference type="RefSeq" id="WP_425346216.1">
    <property type="nucleotide sequence ID" value="NZ_JBGUBD010000008.1"/>
</dbReference>
<dbReference type="PANTHER" id="PTHR10000">
    <property type="entry name" value="PHOSPHOSERINE PHOSPHATASE"/>
    <property type="match status" value="1"/>
</dbReference>
<dbReference type="NCBIfam" id="TIGR01484">
    <property type="entry name" value="HAD-SF-IIB"/>
    <property type="match status" value="1"/>
</dbReference>
<dbReference type="Gene3D" id="3.30.1240.10">
    <property type="match status" value="1"/>
</dbReference>
<protein>
    <submittedName>
        <fullName evidence="1">HAD-IIB family hydrolase</fullName>
    </submittedName>
</protein>
<dbReference type="Gene3D" id="3.40.50.1000">
    <property type="entry name" value="HAD superfamily/HAD-like"/>
    <property type="match status" value="1"/>
</dbReference>
<gene>
    <name evidence="1" type="ORF">ACERK3_13440</name>
</gene>
<comment type="caution">
    <text evidence="1">The sequence shown here is derived from an EMBL/GenBank/DDBJ whole genome shotgun (WGS) entry which is preliminary data.</text>
</comment>
<dbReference type="SUPFAM" id="SSF56784">
    <property type="entry name" value="HAD-like"/>
    <property type="match status" value="1"/>
</dbReference>
<organism evidence="1 2">
    <name type="scientific">Natronomicrosphaera hydrolytica</name>
    <dbReference type="NCBI Taxonomy" id="3242702"/>
    <lineage>
        <taxon>Bacteria</taxon>
        <taxon>Pseudomonadati</taxon>
        <taxon>Planctomycetota</taxon>
        <taxon>Phycisphaerae</taxon>
        <taxon>Phycisphaerales</taxon>
        <taxon>Phycisphaeraceae</taxon>
        <taxon>Natronomicrosphaera</taxon>
    </lineage>
</organism>
<reference evidence="1 2" key="1">
    <citation type="submission" date="2024-08" db="EMBL/GenBank/DDBJ databases">
        <title>Whole-genome sequencing of halo(alkali)philic microorganisms from hypersaline lakes.</title>
        <authorList>
            <person name="Sorokin D.Y."/>
            <person name="Merkel A.Y."/>
            <person name="Messina E."/>
            <person name="Yakimov M."/>
        </authorList>
    </citation>
    <scope>NUCLEOTIDE SEQUENCE [LARGE SCALE GENOMIC DNA]</scope>
    <source>
        <strain evidence="1 2">AB-hyl4</strain>
    </source>
</reference>